<organism evidence="2 3">
    <name type="scientific">Liparis tanakae</name>
    <name type="common">Tanaka's snailfish</name>
    <dbReference type="NCBI Taxonomy" id="230148"/>
    <lineage>
        <taxon>Eukaryota</taxon>
        <taxon>Metazoa</taxon>
        <taxon>Chordata</taxon>
        <taxon>Craniata</taxon>
        <taxon>Vertebrata</taxon>
        <taxon>Euteleostomi</taxon>
        <taxon>Actinopterygii</taxon>
        <taxon>Neopterygii</taxon>
        <taxon>Teleostei</taxon>
        <taxon>Neoteleostei</taxon>
        <taxon>Acanthomorphata</taxon>
        <taxon>Eupercaria</taxon>
        <taxon>Perciformes</taxon>
        <taxon>Cottioidei</taxon>
        <taxon>Cottales</taxon>
        <taxon>Liparidae</taxon>
        <taxon>Liparis</taxon>
    </lineage>
</organism>
<gene>
    <name evidence="2" type="ORF">EYF80_054737</name>
</gene>
<feature type="region of interest" description="Disordered" evidence="1">
    <location>
        <begin position="107"/>
        <end position="129"/>
    </location>
</feature>
<dbReference type="AlphaFoldDB" id="A0A4Z2F2E7"/>
<dbReference type="Proteomes" id="UP000314294">
    <property type="component" value="Unassembled WGS sequence"/>
</dbReference>
<dbReference type="EMBL" id="SRLO01001830">
    <property type="protein sequence ID" value="TNN35103.1"/>
    <property type="molecule type" value="Genomic_DNA"/>
</dbReference>
<comment type="caution">
    <text evidence="2">The sequence shown here is derived from an EMBL/GenBank/DDBJ whole genome shotgun (WGS) entry which is preliminary data.</text>
</comment>
<keyword evidence="3" id="KW-1185">Reference proteome</keyword>
<evidence type="ECO:0000256" key="1">
    <source>
        <dbReference type="SAM" id="MobiDB-lite"/>
    </source>
</evidence>
<evidence type="ECO:0000313" key="2">
    <source>
        <dbReference type="EMBL" id="TNN35103.1"/>
    </source>
</evidence>
<protein>
    <submittedName>
        <fullName evidence="2">Uncharacterized protein</fullName>
    </submittedName>
</protein>
<evidence type="ECO:0000313" key="3">
    <source>
        <dbReference type="Proteomes" id="UP000314294"/>
    </source>
</evidence>
<name>A0A4Z2F2E7_9TELE</name>
<accession>A0A4Z2F2E7</accession>
<proteinExistence type="predicted"/>
<sequence length="129" mass="14361">MSICPLTSQPMVHVVSSGRLFQEQFESGSHAEEVGVGGARKNKDESSLFFFCERRRGGKWTRDGEGECRSGHARNMDQKKINTAEERAEIEEANIFRLVEISGDKTALMEQTDTDTMTPVVKQMDSSGS</sequence>
<reference evidence="2 3" key="1">
    <citation type="submission" date="2019-03" db="EMBL/GenBank/DDBJ databases">
        <title>First draft genome of Liparis tanakae, snailfish: a comprehensive survey of snailfish specific genes.</title>
        <authorList>
            <person name="Kim W."/>
            <person name="Song I."/>
            <person name="Jeong J.-H."/>
            <person name="Kim D."/>
            <person name="Kim S."/>
            <person name="Ryu S."/>
            <person name="Song J.Y."/>
            <person name="Lee S.K."/>
        </authorList>
    </citation>
    <scope>NUCLEOTIDE SEQUENCE [LARGE SCALE GENOMIC DNA]</scope>
    <source>
        <tissue evidence="2">Muscle</tissue>
    </source>
</reference>